<proteinExistence type="predicted"/>
<dbReference type="CDD" id="cd07377">
    <property type="entry name" value="WHTH_GntR"/>
    <property type="match status" value="1"/>
</dbReference>
<reference evidence="5 6" key="1">
    <citation type="submission" date="2021-03" db="EMBL/GenBank/DDBJ databases">
        <title>Actinomadura violae sp. nov., isolated from lichen in Thailand.</title>
        <authorList>
            <person name="Kanchanasin P."/>
            <person name="Saeng-In P."/>
            <person name="Phongsopitanun W."/>
            <person name="Yuki M."/>
            <person name="Kudo T."/>
            <person name="Ohkuma M."/>
            <person name="Tanasupawat S."/>
        </authorList>
    </citation>
    <scope>NUCLEOTIDE SEQUENCE [LARGE SCALE GENOMIC DNA]</scope>
    <source>
        <strain evidence="5 6">LCR2-06</strain>
    </source>
</reference>
<evidence type="ECO:0000256" key="2">
    <source>
        <dbReference type="ARBA" id="ARBA00023125"/>
    </source>
</evidence>
<dbReference type="InterPro" id="IPR036390">
    <property type="entry name" value="WH_DNA-bd_sf"/>
</dbReference>
<dbReference type="PANTHER" id="PTHR43537">
    <property type="entry name" value="TRANSCRIPTIONAL REGULATOR, GNTR FAMILY"/>
    <property type="match status" value="1"/>
</dbReference>
<dbReference type="InterPro" id="IPR011711">
    <property type="entry name" value="GntR_C"/>
</dbReference>
<dbReference type="SMART" id="SM00895">
    <property type="entry name" value="FCD"/>
    <property type="match status" value="1"/>
</dbReference>
<organism evidence="5 6">
    <name type="scientific">Actinomadura violacea</name>
    <dbReference type="NCBI Taxonomy" id="2819934"/>
    <lineage>
        <taxon>Bacteria</taxon>
        <taxon>Bacillati</taxon>
        <taxon>Actinomycetota</taxon>
        <taxon>Actinomycetes</taxon>
        <taxon>Streptosporangiales</taxon>
        <taxon>Thermomonosporaceae</taxon>
        <taxon>Actinomadura</taxon>
    </lineage>
</organism>
<dbReference type="PROSITE" id="PS50949">
    <property type="entry name" value="HTH_GNTR"/>
    <property type="match status" value="1"/>
</dbReference>
<dbReference type="Gene3D" id="1.20.120.530">
    <property type="entry name" value="GntR ligand-binding domain-like"/>
    <property type="match status" value="1"/>
</dbReference>
<evidence type="ECO:0000256" key="3">
    <source>
        <dbReference type="ARBA" id="ARBA00023163"/>
    </source>
</evidence>
<keyword evidence="2" id="KW-0238">DNA-binding</keyword>
<accession>A0ABS3RMA4</accession>
<gene>
    <name evidence="5" type="ORF">J4709_09780</name>
</gene>
<name>A0ABS3RMA4_9ACTN</name>
<dbReference type="Pfam" id="PF00392">
    <property type="entry name" value="GntR"/>
    <property type="match status" value="1"/>
</dbReference>
<protein>
    <submittedName>
        <fullName evidence="5">FadR family transcriptional regulator</fullName>
    </submittedName>
</protein>
<evidence type="ECO:0000259" key="4">
    <source>
        <dbReference type="PROSITE" id="PS50949"/>
    </source>
</evidence>
<sequence length="247" mass="26265">MGRDNRAGLHGSVVDRLGVQITAGDVAAGEVLRIEQLEARFGVSRSVVREAIRVLESMGMVTSRRRVGITVAPRGGWNLFDPQIIAWRLDGPGRDEQLRELGELRRGLEPVAAHLAALRATPAQCGTLTGAVMQMAVHGKSGDLESYLEADVQFHRTLLEASGNDMMGALSGVVAAVLAGRTHHDLMPAHPEPVAIRWHAEVAQAVQAGDAAAAERAMRDIVDEATRAMLGPPDVLDPSDTLDPSGA</sequence>
<dbReference type="PANTHER" id="PTHR43537:SF44">
    <property type="entry name" value="GNTR FAMILY REGULATORY PROTEIN"/>
    <property type="match status" value="1"/>
</dbReference>
<dbReference type="RefSeq" id="WP_208239362.1">
    <property type="nucleotide sequence ID" value="NZ_JAGEPF010000006.1"/>
</dbReference>
<evidence type="ECO:0000313" key="5">
    <source>
        <dbReference type="EMBL" id="MBO2457858.1"/>
    </source>
</evidence>
<dbReference type="Proteomes" id="UP000680206">
    <property type="component" value="Unassembled WGS sequence"/>
</dbReference>
<evidence type="ECO:0000256" key="1">
    <source>
        <dbReference type="ARBA" id="ARBA00023015"/>
    </source>
</evidence>
<feature type="domain" description="HTH gntR-type" evidence="4">
    <location>
        <begin position="7"/>
        <end position="74"/>
    </location>
</feature>
<keyword evidence="6" id="KW-1185">Reference proteome</keyword>
<dbReference type="SMART" id="SM00345">
    <property type="entry name" value="HTH_GNTR"/>
    <property type="match status" value="1"/>
</dbReference>
<dbReference type="SUPFAM" id="SSF48008">
    <property type="entry name" value="GntR ligand-binding domain-like"/>
    <property type="match status" value="1"/>
</dbReference>
<dbReference type="Pfam" id="PF07729">
    <property type="entry name" value="FCD"/>
    <property type="match status" value="1"/>
</dbReference>
<comment type="caution">
    <text evidence="5">The sequence shown here is derived from an EMBL/GenBank/DDBJ whole genome shotgun (WGS) entry which is preliminary data.</text>
</comment>
<dbReference type="InterPro" id="IPR008920">
    <property type="entry name" value="TF_FadR/GntR_C"/>
</dbReference>
<dbReference type="SUPFAM" id="SSF46785">
    <property type="entry name" value="Winged helix' DNA-binding domain"/>
    <property type="match status" value="1"/>
</dbReference>
<dbReference type="Gene3D" id="1.10.10.10">
    <property type="entry name" value="Winged helix-like DNA-binding domain superfamily/Winged helix DNA-binding domain"/>
    <property type="match status" value="1"/>
</dbReference>
<evidence type="ECO:0000313" key="6">
    <source>
        <dbReference type="Proteomes" id="UP000680206"/>
    </source>
</evidence>
<keyword evidence="3" id="KW-0804">Transcription</keyword>
<dbReference type="EMBL" id="JAGEPF010000006">
    <property type="protein sequence ID" value="MBO2457858.1"/>
    <property type="molecule type" value="Genomic_DNA"/>
</dbReference>
<dbReference type="InterPro" id="IPR036388">
    <property type="entry name" value="WH-like_DNA-bd_sf"/>
</dbReference>
<dbReference type="InterPro" id="IPR000524">
    <property type="entry name" value="Tscrpt_reg_HTH_GntR"/>
</dbReference>
<keyword evidence="1" id="KW-0805">Transcription regulation</keyword>